<evidence type="ECO:0000256" key="2">
    <source>
        <dbReference type="ARBA" id="ARBA00004173"/>
    </source>
</evidence>
<dbReference type="Gene3D" id="2.40.30.10">
    <property type="entry name" value="Translation factors"/>
    <property type="match status" value="1"/>
</dbReference>
<evidence type="ECO:0000256" key="1">
    <source>
        <dbReference type="ARBA" id="ARBA00001974"/>
    </source>
</evidence>
<feature type="binding site" evidence="10">
    <location>
        <position position="121"/>
    </location>
    <ligand>
        <name>FAD</name>
        <dbReference type="ChEBI" id="CHEBI:57692"/>
    </ligand>
</feature>
<feature type="binding site" evidence="10">
    <location>
        <position position="127"/>
    </location>
    <ligand>
        <name>FAD</name>
        <dbReference type="ChEBI" id="CHEBI:57692"/>
    </ligand>
</feature>
<dbReference type="InterPro" id="IPR001709">
    <property type="entry name" value="Flavoprot_Pyr_Nucl_cyt_Rdtase"/>
</dbReference>
<dbReference type="Pfam" id="PF00175">
    <property type="entry name" value="NAD_binding_1"/>
    <property type="match status" value="1"/>
</dbReference>
<dbReference type="AlphaFoldDB" id="A0A7S1PRL3"/>
<proteinExistence type="inferred from homology"/>
<evidence type="ECO:0000256" key="7">
    <source>
        <dbReference type="ARBA" id="ARBA00023027"/>
    </source>
</evidence>
<dbReference type="SUPFAM" id="SSF52343">
    <property type="entry name" value="Ferredoxin reductase-like, C-terminal NADP-linked domain"/>
    <property type="match status" value="1"/>
</dbReference>
<dbReference type="InterPro" id="IPR017927">
    <property type="entry name" value="FAD-bd_FR_type"/>
</dbReference>
<dbReference type="InterPro" id="IPR001834">
    <property type="entry name" value="CBR-like"/>
</dbReference>
<evidence type="ECO:0000313" key="13">
    <source>
        <dbReference type="EMBL" id="CAD9097148.1"/>
    </source>
</evidence>
<dbReference type="CDD" id="cd06183">
    <property type="entry name" value="cyt_b5_reduct_like"/>
    <property type="match status" value="1"/>
</dbReference>
<dbReference type="GO" id="GO:0005739">
    <property type="term" value="C:mitochondrion"/>
    <property type="evidence" value="ECO:0007669"/>
    <property type="project" value="UniProtKB-SubCell"/>
</dbReference>
<evidence type="ECO:0000256" key="8">
    <source>
        <dbReference type="ARBA" id="ARBA00023128"/>
    </source>
</evidence>
<dbReference type="PANTHER" id="PTHR19370:SF171">
    <property type="entry name" value="NADH-CYTOCHROME B5 REDUCTASE 2"/>
    <property type="match status" value="1"/>
</dbReference>
<dbReference type="FunFam" id="2.40.30.10:FF:000032">
    <property type="entry name" value="NADH-cytochrome b5 reductase"/>
    <property type="match status" value="1"/>
</dbReference>
<dbReference type="PRINTS" id="PR00406">
    <property type="entry name" value="CYTB5RDTASE"/>
</dbReference>
<dbReference type="InterPro" id="IPR039261">
    <property type="entry name" value="FNR_nucleotide-bd"/>
</dbReference>
<protein>
    <recommendedName>
        <fullName evidence="11">NADH-cytochrome b5 reductase</fullName>
        <ecNumber evidence="11">1.6.2.2</ecNumber>
    </recommendedName>
</protein>
<comment type="catalytic activity">
    <reaction evidence="9 11">
        <text>2 Fe(III)-[cytochrome b5] + NADH = 2 Fe(II)-[cytochrome b5] + NAD(+) + H(+)</text>
        <dbReference type="Rhea" id="RHEA:46680"/>
        <dbReference type="Rhea" id="RHEA-COMP:10438"/>
        <dbReference type="Rhea" id="RHEA-COMP:10439"/>
        <dbReference type="ChEBI" id="CHEBI:15378"/>
        <dbReference type="ChEBI" id="CHEBI:29033"/>
        <dbReference type="ChEBI" id="CHEBI:29034"/>
        <dbReference type="ChEBI" id="CHEBI:57540"/>
        <dbReference type="ChEBI" id="CHEBI:57945"/>
        <dbReference type="EC" id="1.6.2.2"/>
    </reaction>
</comment>
<dbReference type="Pfam" id="PF00970">
    <property type="entry name" value="FAD_binding_6"/>
    <property type="match status" value="1"/>
</dbReference>
<evidence type="ECO:0000256" key="3">
    <source>
        <dbReference type="ARBA" id="ARBA00006105"/>
    </source>
</evidence>
<dbReference type="InterPro" id="IPR001433">
    <property type="entry name" value="OxRdtase_FAD/NAD-bd"/>
</dbReference>
<dbReference type="SUPFAM" id="SSF63380">
    <property type="entry name" value="Riboflavin synthase domain-like"/>
    <property type="match status" value="1"/>
</dbReference>
<organism evidence="13">
    <name type="scientific">Neobodo designis</name>
    <name type="common">Flagellated protozoan</name>
    <name type="synonym">Bodo designis</name>
    <dbReference type="NCBI Taxonomy" id="312471"/>
    <lineage>
        <taxon>Eukaryota</taxon>
        <taxon>Discoba</taxon>
        <taxon>Euglenozoa</taxon>
        <taxon>Kinetoplastea</taxon>
        <taxon>Metakinetoplastina</taxon>
        <taxon>Neobodonida</taxon>
        <taxon>Neobodo</taxon>
    </lineage>
</organism>
<feature type="binding site" evidence="10">
    <location>
        <position position="102"/>
    </location>
    <ligand>
        <name>FAD</name>
        <dbReference type="ChEBI" id="CHEBI:57692"/>
    </ligand>
</feature>
<evidence type="ECO:0000259" key="12">
    <source>
        <dbReference type="PROSITE" id="PS51384"/>
    </source>
</evidence>
<dbReference type="InterPro" id="IPR017938">
    <property type="entry name" value="Riboflavin_synthase-like_b-brl"/>
</dbReference>
<evidence type="ECO:0000256" key="5">
    <source>
        <dbReference type="ARBA" id="ARBA00022827"/>
    </source>
</evidence>
<dbReference type="PANTHER" id="PTHR19370">
    <property type="entry name" value="NADH-CYTOCHROME B5 REDUCTASE"/>
    <property type="match status" value="1"/>
</dbReference>
<dbReference type="FunFam" id="3.40.50.80:FF:000009">
    <property type="entry name" value="NADH-cytochrome b5 reductase"/>
    <property type="match status" value="1"/>
</dbReference>
<dbReference type="InterPro" id="IPR008333">
    <property type="entry name" value="Cbr1-like_FAD-bd_dom"/>
</dbReference>
<accession>A0A7S1PRL3</accession>
<evidence type="ECO:0000256" key="10">
    <source>
        <dbReference type="PIRSR" id="PIRSR601834-1"/>
    </source>
</evidence>
<dbReference type="EC" id="1.6.2.2" evidence="11"/>
<dbReference type="EMBL" id="HBGF01007585">
    <property type="protein sequence ID" value="CAD9097148.1"/>
    <property type="molecule type" value="Transcribed_RNA"/>
</dbReference>
<evidence type="ECO:0000256" key="9">
    <source>
        <dbReference type="ARBA" id="ARBA00047682"/>
    </source>
</evidence>
<keyword evidence="5 10" id="KW-0274">FAD</keyword>
<name>A0A7S1PRL3_NEODS</name>
<feature type="domain" description="FAD-binding FR-type" evidence="12">
    <location>
        <begin position="49"/>
        <end position="153"/>
    </location>
</feature>
<dbReference type="GO" id="GO:0090524">
    <property type="term" value="F:cytochrome-b5 reductase activity, acting on NADH"/>
    <property type="evidence" value="ECO:0007669"/>
    <property type="project" value="UniProtKB-EC"/>
</dbReference>
<dbReference type="PROSITE" id="PS51384">
    <property type="entry name" value="FAD_FR"/>
    <property type="match status" value="1"/>
</dbReference>
<gene>
    <name evidence="13" type="ORF">NDES1114_LOCUS5138</name>
</gene>
<keyword evidence="6 11" id="KW-0560">Oxidoreductase</keyword>
<keyword evidence="4 10" id="KW-0285">Flavoprotein</keyword>
<dbReference type="Gene3D" id="3.40.50.80">
    <property type="entry name" value="Nucleotide-binding domain of ferredoxin-NADP reductase (FNR) module"/>
    <property type="match status" value="1"/>
</dbReference>
<feature type="binding site" evidence="10">
    <location>
        <position position="128"/>
    </location>
    <ligand>
        <name>FAD</name>
        <dbReference type="ChEBI" id="CHEBI:57692"/>
    </ligand>
</feature>
<feature type="binding site" evidence="10">
    <location>
        <position position="170"/>
    </location>
    <ligand>
        <name>FAD</name>
        <dbReference type="ChEBI" id="CHEBI:57692"/>
    </ligand>
</feature>
<comment type="similarity">
    <text evidence="3 11">Belongs to the flavoprotein pyridine nucleotide cytochrome reductase family.</text>
</comment>
<evidence type="ECO:0000256" key="6">
    <source>
        <dbReference type="ARBA" id="ARBA00023002"/>
    </source>
</evidence>
<feature type="binding site" evidence="10">
    <location>
        <position position="119"/>
    </location>
    <ligand>
        <name>FAD</name>
        <dbReference type="ChEBI" id="CHEBI:57692"/>
    </ligand>
</feature>
<feature type="binding site" evidence="10">
    <location>
        <position position="104"/>
    </location>
    <ligand>
        <name>FAD</name>
        <dbReference type="ChEBI" id="CHEBI:57692"/>
    </ligand>
</feature>
<comment type="cofactor">
    <cofactor evidence="1 10 11">
        <name>FAD</name>
        <dbReference type="ChEBI" id="CHEBI:57692"/>
    </cofactor>
</comment>
<feature type="binding site" evidence="10">
    <location>
        <position position="103"/>
    </location>
    <ligand>
        <name>FAD</name>
        <dbReference type="ChEBI" id="CHEBI:57692"/>
    </ligand>
</feature>
<reference evidence="13" key="1">
    <citation type="submission" date="2021-01" db="EMBL/GenBank/DDBJ databases">
        <authorList>
            <person name="Corre E."/>
            <person name="Pelletier E."/>
            <person name="Niang G."/>
            <person name="Scheremetjew M."/>
            <person name="Finn R."/>
            <person name="Kale V."/>
            <person name="Holt S."/>
            <person name="Cochrane G."/>
            <person name="Meng A."/>
            <person name="Brown T."/>
            <person name="Cohen L."/>
        </authorList>
    </citation>
    <scope>NUCLEOTIDE SEQUENCE</scope>
    <source>
        <strain evidence="13">CCAP 1951/1</strain>
    </source>
</reference>
<evidence type="ECO:0000256" key="4">
    <source>
        <dbReference type="ARBA" id="ARBA00022630"/>
    </source>
</evidence>
<keyword evidence="8" id="KW-0496">Mitochondrion</keyword>
<dbReference type="PRINTS" id="PR00371">
    <property type="entry name" value="FPNCR"/>
</dbReference>
<sequence>MVRAVLSAAAVGGMCSFAGFNPFASTATASPQPAVECAAAKPESPFKPNEFTSFRLINSRFESHDTRRFIFALDDPQQEFHLPIASCIVCKFTDADGKDVVRPYTPTSVNGAKGHFELVVKRYAKSKMGTHLFQMRPGETLDMKGPFVKFEYAPGKFDHIGMVAGGTGITPMYQVIRAVLGNEKDKTKIDLVYANNSRKDILMASELCELQKLYPNFHMYLTLTEAPKKWLGGVGLVSPTMLKPFLPKPGAPKSIVLVCGPPPMMKAVSGDKVFEAGKMPQQGPLDGMLKEMGYTADQVFKF</sequence>
<comment type="subcellular location">
    <subcellularLocation>
        <location evidence="2">Mitochondrion</location>
    </subcellularLocation>
</comment>
<keyword evidence="7 11" id="KW-0520">NAD</keyword>
<evidence type="ECO:0000256" key="11">
    <source>
        <dbReference type="RuleBase" id="RU361226"/>
    </source>
</evidence>